<dbReference type="Gene3D" id="3.40.50.300">
    <property type="entry name" value="P-loop containing nucleotide triphosphate hydrolases"/>
    <property type="match status" value="2"/>
</dbReference>
<keyword evidence="6" id="KW-0472">Membrane</keyword>
<reference evidence="8" key="1">
    <citation type="submission" date="2023-03" db="EMBL/GenBank/DDBJ databases">
        <authorList>
            <person name="Steffen K."/>
            <person name="Cardenas P."/>
        </authorList>
    </citation>
    <scope>NUCLEOTIDE SEQUENCE</scope>
</reference>
<dbReference type="GO" id="GO:0005524">
    <property type="term" value="F:ATP binding"/>
    <property type="evidence" value="ECO:0007669"/>
    <property type="project" value="UniProtKB-KW"/>
</dbReference>
<dbReference type="EMBL" id="CASHTH010001417">
    <property type="protein sequence ID" value="CAI8015089.1"/>
    <property type="molecule type" value="Genomic_DNA"/>
</dbReference>
<proteinExistence type="predicted"/>
<feature type="domain" description="ABC transporter" evidence="7">
    <location>
        <begin position="291"/>
        <end position="505"/>
    </location>
</feature>
<dbReference type="CDD" id="cd03257">
    <property type="entry name" value="ABC_NikE_OppD_transporters"/>
    <property type="match status" value="2"/>
</dbReference>
<dbReference type="Pfam" id="PF00005">
    <property type="entry name" value="ABC_tran"/>
    <property type="match status" value="2"/>
</dbReference>
<name>A0AA35RP06_GEOBA</name>
<dbReference type="InterPro" id="IPR017871">
    <property type="entry name" value="ABC_transporter-like_CS"/>
</dbReference>
<feature type="domain" description="ABC transporter" evidence="7">
    <location>
        <begin position="9"/>
        <end position="260"/>
    </location>
</feature>
<dbReference type="GO" id="GO:0015833">
    <property type="term" value="P:peptide transport"/>
    <property type="evidence" value="ECO:0007669"/>
    <property type="project" value="InterPro"/>
</dbReference>
<sequence>MTTQQDVVLRVNDLRTHFQTRWGTVKAVDGISFDLRRGETLGIVGESGSGKSVTMLSLMRLIPIPPGRIVSGSIELDGQDILQLSESEMNRIRGSKIGLIIQDPMTSLNPVFTIGNQVSEAIRIHQDIPKRSIMEQALSVLRKVNIPAAESRMRDYPHQMSGGMRQRVVGAIGISCQPEVLIADEPTTSLDVTIQAQYLALLKDLQRDSNVALIFITHDFGIVAKMCDRVAVMYAGRIVEQGSVRDIFNNPSHPYTEALLASVPKGLTMHETMNGQGLLEAVGLKKHFPVTRGLLISKTIGHIKAVDGVSFELKPGETLGIVGESGCGKSTTAKMMLMLEEPTEGSIIFEGKDIHTADADARREYRRSVQAVFQDPWSSLNPRMRVRDLIAEPMTINWEMGRGEIQERVLKLLNDVGLSAYHANLYPHEFSGGQRQRLAIARALALHPKVIVLDEPVSALDVSIRAQIMNCLRTFRVNTTSATCSSPTIWQLCATCAPGWRGDCTWAASA</sequence>
<keyword evidence="4" id="KW-0547">Nucleotide-binding</keyword>
<dbReference type="Proteomes" id="UP001174909">
    <property type="component" value="Unassembled WGS sequence"/>
</dbReference>
<dbReference type="GO" id="GO:0005886">
    <property type="term" value="C:plasma membrane"/>
    <property type="evidence" value="ECO:0007669"/>
    <property type="project" value="UniProtKB-SubCell"/>
</dbReference>
<comment type="caution">
    <text evidence="8">The sequence shown here is derived from an EMBL/GenBank/DDBJ whole genome shotgun (WGS) entry which is preliminary data.</text>
</comment>
<evidence type="ECO:0000256" key="1">
    <source>
        <dbReference type="ARBA" id="ARBA00004202"/>
    </source>
</evidence>
<organism evidence="8 9">
    <name type="scientific">Geodia barretti</name>
    <name type="common">Barrett's horny sponge</name>
    <dbReference type="NCBI Taxonomy" id="519541"/>
    <lineage>
        <taxon>Eukaryota</taxon>
        <taxon>Metazoa</taxon>
        <taxon>Porifera</taxon>
        <taxon>Demospongiae</taxon>
        <taxon>Heteroscleromorpha</taxon>
        <taxon>Tetractinellida</taxon>
        <taxon>Astrophorina</taxon>
        <taxon>Geodiidae</taxon>
        <taxon>Geodia</taxon>
    </lineage>
</organism>
<comment type="subcellular location">
    <subcellularLocation>
        <location evidence="1">Cell membrane</location>
        <topology evidence="1">Peripheral membrane protein</topology>
    </subcellularLocation>
</comment>
<dbReference type="AlphaFoldDB" id="A0AA35RP06"/>
<dbReference type="PANTHER" id="PTHR43297:SF2">
    <property type="entry name" value="DIPEPTIDE TRANSPORT ATP-BINDING PROTEIN DPPD"/>
    <property type="match status" value="1"/>
</dbReference>
<dbReference type="GO" id="GO:0016887">
    <property type="term" value="F:ATP hydrolysis activity"/>
    <property type="evidence" value="ECO:0007669"/>
    <property type="project" value="InterPro"/>
</dbReference>
<evidence type="ECO:0000256" key="5">
    <source>
        <dbReference type="ARBA" id="ARBA00022840"/>
    </source>
</evidence>
<dbReference type="Pfam" id="PF08352">
    <property type="entry name" value="oligo_HPY"/>
    <property type="match status" value="1"/>
</dbReference>
<dbReference type="InterPro" id="IPR003593">
    <property type="entry name" value="AAA+_ATPase"/>
</dbReference>
<evidence type="ECO:0000313" key="9">
    <source>
        <dbReference type="Proteomes" id="UP001174909"/>
    </source>
</evidence>
<evidence type="ECO:0000256" key="2">
    <source>
        <dbReference type="ARBA" id="ARBA00022448"/>
    </source>
</evidence>
<dbReference type="InterPro" id="IPR003439">
    <property type="entry name" value="ABC_transporter-like_ATP-bd"/>
</dbReference>
<evidence type="ECO:0000259" key="7">
    <source>
        <dbReference type="PROSITE" id="PS50893"/>
    </source>
</evidence>
<keyword evidence="3" id="KW-1003">Cell membrane</keyword>
<evidence type="ECO:0000313" key="8">
    <source>
        <dbReference type="EMBL" id="CAI8015089.1"/>
    </source>
</evidence>
<protein>
    <submittedName>
        <fullName evidence="8">Glutathione import ATP-binding protein GsiA</fullName>
    </submittedName>
</protein>
<accession>A0AA35RP06</accession>
<gene>
    <name evidence="8" type="ORF">GBAR_LOCUS9393</name>
</gene>
<dbReference type="NCBIfam" id="NF008453">
    <property type="entry name" value="PRK11308.1"/>
    <property type="match status" value="2"/>
</dbReference>
<keyword evidence="9" id="KW-1185">Reference proteome</keyword>
<evidence type="ECO:0000256" key="4">
    <source>
        <dbReference type="ARBA" id="ARBA00022741"/>
    </source>
</evidence>
<dbReference type="SUPFAM" id="SSF52540">
    <property type="entry name" value="P-loop containing nucleoside triphosphate hydrolases"/>
    <property type="match status" value="2"/>
</dbReference>
<dbReference type="SMART" id="SM00382">
    <property type="entry name" value="AAA"/>
    <property type="match status" value="2"/>
</dbReference>
<keyword evidence="5 8" id="KW-0067">ATP-binding</keyword>
<dbReference type="FunFam" id="3.40.50.300:FF:000016">
    <property type="entry name" value="Oligopeptide ABC transporter ATP-binding component"/>
    <property type="match status" value="1"/>
</dbReference>
<dbReference type="InterPro" id="IPR050388">
    <property type="entry name" value="ABC_Ni/Peptide_Import"/>
</dbReference>
<dbReference type="InterPro" id="IPR027417">
    <property type="entry name" value="P-loop_NTPase"/>
</dbReference>
<keyword evidence="2" id="KW-0813">Transport</keyword>
<dbReference type="PROSITE" id="PS00211">
    <property type="entry name" value="ABC_TRANSPORTER_1"/>
    <property type="match status" value="1"/>
</dbReference>
<dbReference type="PANTHER" id="PTHR43297">
    <property type="entry name" value="OLIGOPEPTIDE TRANSPORT ATP-BINDING PROTEIN APPD"/>
    <property type="match status" value="1"/>
</dbReference>
<dbReference type="InterPro" id="IPR013563">
    <property type="entry name" value="Oligopep_ABC_C"/>
</dbReference>
<evidence type="ECO:0000256" key="3">
    <source>
        <dbReference type="ARBA" id="ARBA00022475"/>
    </source>
</evidence>
<dbReference type="PROSITE" id="PS50893">
    <property type="entry name" value="ABC_TRANSPORTER_2"/>
    <property type="match status" value="2"/>
</dbReference>
<evidence type="ECO:0000256" key="6">
    <source>
        <dbReference type="ARBA" id="ARBA00023136"/>
    </source>
</evidence>